<dbReference type="InterPro" id="IPR000653">
    <property type="entry name" value="DegT/StrS_aminotransferase"/>
</dbReference>
<protein>
    <recommendedName>
        <fullName evidence="2">Aminotransferase DegT</fullName>
    </recommendedName>
</protein>
<dbReference type="InterPro" id="IPR015424">
    <property type="entry name" value="PyrdxlP-dep_Trfase"/>
</dbReference>
<gene>
    <name evidence="1" type="ORF">METZ01_LOCUS442611</name>
</gene>
<name>A0A382Z2J5_9ZZZZ</name>
<dbReference type="EMBL" id="UINC01180519">
    <property type="protein sequence ID" value="SVD89757.1"/>
    <property type="molecule type" value="Genomic_DNA"/>
</dbReference>
<dbReference type="GO" id="GO:0008483">
    <property type="term" value="F:transaminase activity"/>
    <property type="evidence" value="ECO:0007669"/>
    <property type="project" value="TreeGrafter"/>
</dbReference>
<dbReference type="Gene3D" id="3.40.640.10">
    <property type="entry name" value="Type I PLP-dependent aspartate aminotransferase-like (Major domain)"/>
    <property type="match status" value="1"/>
</dbReference>
<reference evidence="1" key="1">
    <citation type="submission" date="2018-05" db="EMBL/GenBank/DDBJ databases">
        <authorList>
            <person name="Lanie J.A."/>
            <person name="Ng W.-L."/>
            <person name="Kazmierczak K.M."/>
            <person name="Andrzejewski T.M."/>
            <person name="Davidsen T.M."/>
            <person name="Wayne K.J."/>
            <person name="Tettelin H."/>
            <person name="Glass J.I."/>
            <person name="Rusch D."/>
            <person name="Podicherti R."/>
            <person name="Tsui H.-C.T."/>
            <person name="Winkler M.E."/>
        </authorList>
    </citation>
    <scope>NUCLEOTIDE SEQUENCE</scope>
</reference>
<dbReference type="SUPFAM" id="SSF53383">
    <property type="entry name" value="PLP-dependent transferases"/>
    <property type="match status" value="1"/>
</dbReference>
<proteinExistence type="predicted"/>
<dbReference type="GO" id="GO:0030170">
    <property type="term" value="F:pyridoxal phosphate binding"/>
    <property type="evidence" value="ECO:0007669"/>
    <property type="project" value="TreeGrafter"/>
</dbReference>
<accession>A0A382Z2J5</accession>
<evidence type="ECO:0000313" key="1">
    <source>
        <dbReference type="EMBL" id="SVD89757.1"/>
    </source>
</evidence>
<dbReference type="AlphaFoldDB" id="A0A382Z2J5"/>
<dbReference type="PANTHER" id="PTHR30244">
    <property type="entry name" value="TRANSAMINASE"/>
    <property type="match status" value="1"/>
</dbReference>
<dbReference type="GO" id="GO:0000271">
    <property type="term" value="P:polysaccharide biosynthetic process"/>
    <property type="evidence" value="ECO:0007669"/>
    <property type="project" value="TreeGrafter"/>
</dbReference>
<dbReference type="Pfam" id="PF01041">
    <property type="entry name" value="DegT_DnrJ_EryC1"/>
    <property type="match status" value="1"/>
</dbReference>
<sequence>MKWKIPLYRITTDEEDFKNIKKVLQRKMDWAIGPEIPEFEKRIAKYVGTKFCTTFNSGTSAGHAALLVAEINSGNIIVPSFTFIATSNWPLMVNSKPKFSDIEEKNFGLDPQKLNNSITKTTKAVIPIHYGGLACKIDEISEICKKKKILLVEDCAEALGAKFKGKHVGNFGEMSIFSFAPNKIITTGEGGAVCTNSEKFYKKLQLIRSYGRLRNQKYFKTNERPNYASLGYN</sequence>
<evidence type="ECO:0008006" key="2">
    <source>
        <dbReference type="Google" id="ProtNLM"/>
    </source>
</evidence>
<organism evidence="1">
    <name type="scientific">marine metagenome</name>
    <dbReference type="NCBI Taxonomy" id="408172"/>
    <lineage>
        <taxon>unclassified sequences</taxon>
        <taxon>metagenomes</taxon>
        <taxon>ecological metagenomes</taxon>
    </lineage>
</organism>
<dbReference type="InterPro" id="IPR015421">
    <property type="entry name" value="PyrdxlP-dep_Trfase_major"/>
</dbReference>
<feature type="non-terminal residue" evidence="1">
    <location>
        <position position="233"/>
    </location>
</feature>
<dbReference type="PANTHER" id="PTHR30244:SF34">
    <property type="entry name" value="DTDP-4-AMINO-4,6-DIDEOXYGALACTOSE TRANSAMINASE"/>
    <property type="match status" value="1"/>
</dbReference>